<dbReference type="SUPFAM" id="SSF57802">
    <property type="entry name" value="Rubredoxin-like"/>
    <property type="match status" value="1"/>
</dbReference>
<keyword evidence="2" id="KW-0813">Transport</keyword>
<keyword evidence="10" id="KW-1185">Reference proteome</keyword>
<dbReference type="RefSeq" id="WP_112094316.1">
    <property type="nucleotide sequence ID" value="NZ_QLOE01000009.1"/>
</dbReference>
<feature type="domain" description="Rubredoxin-like" evidence="7">
    <location>
        <begin position="152"/>
        <end position="186"/>
    </location>
</feature>
<dbReference type="CDD" id="cd01041">
    <property type="entry name" value="Rubrerythrin"/>
    <property type="match status" value="1"/>
</dbReference>
<dbReference type="Gene3D" id="2.20.28.10">
    <property type="match status" value="1"/>
</dbReference>
<evidence type="ECO:0000259" key="8">
    <source>
        <dbReference type="PROSITE" id="PS50905"/>
    </source>
</evidence>
<evidence type="ECO:0000256" key="5">
    <source>
        <dbReference type="ARBA" id="ARBA00023004"/>
    </source>
</evidence>
<dbReference type="Proteomes" id="UP000249782">
    <property type="component" value="Unassembled WGS sequence"/>
</dbReference>
<evidence type="ECO:0000256" key="2">
    <source>
        <dbReference type="ARBA" id="ARBA00022448"/>
    </source>
</evidence>
<keyword evidence="5" id="KW-0408">Iron</keyword>
<name>A0A328PFR1_9EURY</name>
<dbReference type="OrthoDB" id="45654at2157"/>
<dbReference type="InterPro" id="IPR009040">
    <property type="entry name" value="Ferritin-like_diiron"/>
</dbReference>
<organism evidence="9 10">
    <name type="scientific">Methanothermobacter tenebrarum</name>
    <dbReference type="NCBI Taxonomy" id="680118"/>
    <lineage>
        <taxon>Archaea</taxon>
        <taxon>Methanobacteriati</taxon>
        <taxon>Methanobacteriota</taxon>
        <taxon>Methanomada group</taxon>
        <taxon>Methanobacteria</taxon>
        <taxon>Methanobacteriales</taxon>
        <taxon>Methanobacteriaceae</taxon>
        <taxon>Methanothermobacter</taxon>
    </lineage>
</organism>
<gene>
    <name evidence="9" type="ORF">DPC56_06735</name>
</gene>
<evidence type="ECO:0000313" key="9">
    <source>
        <dbReference type="EMBL" id="RAO78665.1"/>
    </source>
</evidence>
<dbReference type="GO" id="GO:0005506">
    <property type="term" value="F:iron ion binding"/>
    <property type="evidence" value="ECO:0007669"/>
    <property type="project" value="InterPro"/>
</dbReference>
<dbReference type="Gene3D" id="1.20.1260.10">
    <property type="match status" value="1"/>
</dbReference>
<dbReference type="InterPro" id="IPR001849">
    <property type="entry name" value="PH_domain"/>
</dbReference>
<protein>
    <submittedName>
        <fullName evidence="9">Rubrerythrin family protein</fullName>
    </submittedName>
</protein>
<dbReference type="InterPro" id="IPR048574">
    <property type="entry name" value="RUBY_RBDX"/>
</dbReference>
<evidence type="ECO:0000259" key="6">
    <source>
        <dbReference type="PROSITE" id="PS50003"/>
    </source>
</evidence>
<sequence>MKKTLKNLIKAFIGESQARNRYTFYAKIAKKEGFEQISEIFLITADNEREHAKWLFRMIQELKGADDSITVEAEAPLTLSNTAENLKAAIKGENYEHSEMYPEFADTAEEEGYHDIAKRLRAIATAEKHHEERYKKLLELVESNKVYQKDEEVIWTCRKCGYTHKGKKPPEKCPSCDHPSRYFQIKCEKY</sequence>
<dbReference type="InterPro" id="IPR024934">
    <property type="entry name" value="Rubredoxin-like_dom"/>
</dbReference>
<keyword evidence="4" id="KW-0249">Electron transport</keyword>
<feature type="domain" description="PH" evidence="6">
    <location>
        <begin position="1"/>
        <end position="63"/>
    </location>
</feature>
<dbReference type="PROSITE" id="PS50903">
    <property type="entry name" value="RUBREDOXIN_LIKE"/>
    <property type="match status" value="1"/>
</dbReference>
<dbReference type="InterPro" id="IPR012347">
    <property type="entry name" value="Ferritin-like"/>
</dbReference>
<dbReference type="PROSITE" id="PS50003">
    <property type="entry name" value="PH_DOMAIN"/>
    <property type="match status" value="1"/>
</dbReference>
<keyword evidence="3" id="KW-0479">Metal-binding</keyword>
<dbReference type="Pfam" id="PF21349">
    <property type="entry name" value="RUBY_RBDX"/>
    <property type="match status" value="1"/>
</dbReference>
<accession>A0A328PFR1</accession>
<dbReference type="PANTHER" id="PTHR43865:SF1">
    <property type="entry name" value="RUBRERYTHRIN-RELATED"/>
    <property type="match status" value="1"/>
</dbReference>
<comment type="caution">
    <text evidence="9">The sequence shown here is derived from an EMBL/GenBank/DDBJ whole genome shotgun (WGS) entry which is preliminary data.</text>
</comment>
<dbReference type="Pfam" id="PF02915">
    <property type="entry name" value="Rubrerythrin"/>
    <property type="match status" value="1"/>
</dbReference>
<proteinExistence type="predicted"/>
<dbReference type="GO" id="GO:0016491">
    <property type="term" value="F:oxidoreductase activity"/>
    <property type="evidence" value="ECO:0007669"/>
    <property type="project" value="InterPro"/>
</dbReference>
<dbReference type="PANTHER" id="PTHR43865">
    <property type="entry name" value="RUBRERYTHRIN-RELATED"/>
    <property type="match status" value="1"/>
</dbReference>
<dbReference type="SUPFAM" id="SSF47240">
    <property type="entry name" value="Ferritin-like"/>
    <property type="match status" value="1"/>
</dbReference>
<evidence type="ECO:0000313" key="10">
    <source>
        <dbReference type="Proteomes" id="UP000249782"/>
    </source>
</evidence>
<evidence type="ECO:0000256" key="3">
    <source>
        <dbReference type="ARBA" id="ARBA00022723"/>
    </source>
</evidence>
<evidence type="ECO:0000259" key="7">
    <source>
        <dbReference type="PROSITE" id="PS50903"/>
    </source>
</evidence>
<feature type="domain" description="Ferritin-like diiron" evidence="8">
    <location>
        <begin position="1"/>
        <end position="145"/>
    </location>
</feature>
<dbReference type="InterPro" id="IPR003251">
    <property type="entry name" value="Rr_diiron-bd_dom"/>
</dbReference>
<reference evidence="9 10" key="1">
    <citation type="submission" date="2018-06" db="EMBL/GenBank/DDBJ databases">
        <title>Draft genome sequence of hyperthermophilic methanogen Methanothermobacter tenebrarum sp. MCM-B 1447.</title>
        <authorList>
            <person name="Pore S.D."/>
            <person name="Dagar S."/>
            <person name="Dhakephalkar P.K."/>
        </authorList>
    </citation>
    <scope>NUCLEOTIDE SEQUENCE [LARGE SCALE GENOMIC DNA]</scope>
    <source>
        <strain evidence="9 10">MCM B 1447</strain>
    </source>
</reference>
<evidence type="ECO:0000256" key="1">
    <source>
        <dbReference type="ARBA" id="ARBA00001965"/>
    </source>
</evidence>
<comment type="cofactor">
    <cofactor evidence="1">
        <name>Fe(3+)</name>
        <dbReference type="ChEBI" id="CHEBI:29034"/>
    </cofactor>
</comment>
<dbReference type="AlphaFoldDB" id="A0A328PFR1"/>
<dbReference type="InterPro" id="IPR052364">
    <property type="entry name" value="Rubrerythrin"/>
</dbReference>
<dbReference type="EMBL" id="QLOE01000009">
    <property type="protein sequence ID" value="RAO78665.1"/>
    <property type="molecule type" value="Genomic_DNA"/>
</dbReference>
<dbReference type="NCBIfam" id="NF045767">
    <property type="entry name" value="RuberyRbr"/>
    <property type="match status" value="1"/>
</dbReference>
<dbReference type="CDD" id="cd00729">
    <property type="entry name" value="rubredoxin_SM"/>
    <property type="match status" value="1"/>
</dbReference>
<dbReference type="PROSITE" id="PS50905">
    <property type="entry name" value="FERRITIN_LIKE"/>
    <property type="match status" value="1"/>
</dbReference>
<dbReference type="InterPro" id="IPR009078">
    <property type="entry name" value="Ferritin-like_SF"/>
</dbReference>
<evidence type="ECO:0000256" key="4">
    <source>
        <dbReference type="ARBA" id="ARBA00022982"/>
    </source>
</evidence>